<dbReference type="GO" id="GO:0015031">
    <property type="term" value="P:protein transport"/>
    <property type="evidence" value="ECO:0007669"/>
    <property type="project" value="UniProtKB-KW"/>
</dbReference>
<keyword evidence="16" id="KW-0969">Cilium</keyword>
<protein>
    <recommendedName>
        <fullName evidence="3 13">Flagellar biosynthesis protein FlhF</fullName>
    </recommendedName>
</protein>
<keyword evidence="16" id="KW-0282">Flagellum</keyword>
<organism evidence="16 17">
    <name type="scientific">Thermanaerovibrio velox DSM 12556</name>
    <dbReference type="NCBI Taxonomy" id="926567"/>
    <lineage>
        <taxon>Bacteria</taxon>
        <taxon>Thermotogati</taxon>
        <taxon>Synergistota</taxon>
        <taxon>Synergistia</taxon>
        <taxon>Synergistales</taxon>
        <taxon>Synergistaceae</taxon>
        <taxon>Thermanaerovibrio</taxon>
    </lineage>
</organism>
<dbReference type="InterPro" id="IPR027417">
    <property type="entry name" value="P-loop_NTPase"/>
</dbReference>
<evidence type="ECO:0000256" key="13">
    <source>
        <dbReference type="NCBIfam" id="TIGR03499"/>
    </source>
</evidence>
<dbReference type="Gene3D" id="3.40.50.300">
    <property type="entry name" value="P-loop containing nucleotide triphosphate hydrolases"/>
    <property type="match status" value="1"/>
</dbReference>
<dbReference type="GO" id="GO:0006614">
    <property type="term" value="P:SRP-dependent cotranslational protein targeting to membrane"/>
    <property type="evidence" value="ECO:0007669"/>
    <property type="project" value="UniProtKB-UniRule"/>
</dbReference>
<feature type="domain" description="SRP54-type proteins GTP-binding" evidence="15">
    <location>
        <begin position="217"/>
        <end position="408"/>
    </location>
</feature>
<dbReference type="GO" id="GO:0005525">
    <property type="term" value="F:GTP binding"/>
    <property type="evidence" value="ECO:0007669"/>
    <property type="project" value="UniProtKB-UniRule"/>
</dbReference>
<keyword evidence="9" id="KW-0342">GTP-binding</keyword>
<evidence type="ECO:0000313" key="16">
    <source>
        <dbReference type="EMBL" id="EHM09612.1"/>
    </source>
</evidence>
<dbReference type="GO" id="GO:0005886">
    <property type="term" value="C:plasma membrane"/>
    <property type="evidence" value="ECO:0007669"/>
    <property type="project" value="UniProtKB-SubCell"/>
</dbReference>
<gene>
    <name evidence="16" type="ORF">TheveDRAFT_0448</name>
</gene>
<evidence type="ECO:0000256" key="4">
    <source>
        <dbReference type="ARBA" id="ARBA00022448"/>
    </source>
</evidence>
<evidence type="ECO:0000256" key="8">
    <source>
        <dbReference type="ARBA" id="ARBA00022927"/>
    </source>
</evidence>
<dbReference type="Proteomes" id="UP000005730">
    <property type="component" value="Chromosome"/>
</dbReference>
<dbReference type="GO" id="GO:0044781">
    <property type="term" value="P:bacterial-type flagellum organization"/>
    <property type="evidence" value="ECO:0007669"/>
    <property type="project" value="UniProtKB-UniRule"/>
</dbReference>
<keyword evidence="4" id="KW-0813">Transport</keyword>
<dbReference type="SUPFAM" id="SSF52540">
    <property type="entry name" value="P-loop containing nucleoside triphosphate hydrolases"/>
    <property type="match status" value="1"/>
</dbReference>
<dbReference type="Pfam" id="PF00448">
    <property type="entry name" value="SRP54"/>
    <property type="match status" value="1"/>
</dbReference>
<evidence type="ECO:0000256" key="1">
    <source>
        <dbReference type="ARBA" id="ARBA00004413"/>
    </source>
</evidence>
<accession>H0UPY3</accession>
<evidence type="ECO:0000256" key="3">
    <source>
        <dbReference type="ARBA" id="ARBA00014919"/>
    </source>
</evidence>
<dbReference type="PANTHER" id="PTHR43134">
    <property type="entry name" value="SIGNAL RECOGNITION PARTICLE RECEPTOR SUBUNIT ALPHA"/>
    <property type="match status" value="1"/>
</dbReference>
<dbReference type="OrthoDB" id="9778554at2"/>
<feature type="domain" description="AAA+ ATPase" evidence="14">
    <location>
        <begin position="216"/>
        <end position="363"/>
    </location>
</feature>
<keyword evidence="8" id="KW-0653">Protein transport</keyword>
<dbReference type="InterPro" id="IPR020006">
    <property type="entry name" value="FlhF"/>
</dbReference>
<sequence length="413" mass="45090">MRVLKQIEFEARDDAEAMRIASKRLGRDAVILSSRPVKKGGILGLFGKRVLIVTAGILEDDAPAIDQESRQRLFSFQQLLDMRKEVQRAVMGSEEDQPLPMRVETASVLPLNPVTVSQAERAYGASGISAPVGGKPNLEDQVEDLRRRLDQVLQRVGSGGGYCGDDPLVRRLVEADVDPEVASRILAGHRGGDDSLVGLLSSRIKVVGDDPVSAMGGRRVMFVGPTGVGKTTTIAKLAAVHSLWEGRRVALATADTYRIAAVEQLRTYAKILGIPMEVAFEPKDFEGILSKHGACDLLLLDTAGRSAKDSKKMEELKVLYEAFMPDAVHLVLAANLKYKDMLKVIDRMGVVPIRSVIFTKLDETYSFGPLLSVLEDFKFPVSFFTVGQNVPNDIEVARPERLARLILEGDGLG</sequence>
<comment type="similarity">
    <text evidence="2">Belongs to the GTP-binding SRP family.</text>
</comment>
<proteinExistence type="inferred from homology"/>
<dbReference type="InterPro" id="IPR047040">
    <property type="entry name" value="FlhF__GTPase_dom"/>
</dbReference>
<dbReference type="HOGENOM" id="CLU_009301_11_4_0"/>
<dbReference type="InterPro" id="IPR000897">
    <property type="entry name" value="SRP54_GTPase_dom"/>
</dbReference>
<dbReference type="RefSeq" id="WP_006583106.1">
    <property type="nucleotide sequence ID" value="NZ_CM001377.1"/>
</dbReference>
<evidence type="ECO:0000259" key="14">
    <source>
        <dbReference type="SMART" id="SM00382"/>
    </source>
</evidence>
<dbReference type="FunFam" id="3.40.50.300:FF:000695">
    <property type="entry name" value="Flagellar biosynthesis regulator FlhF"/>
    <property type="match status" value="1"/>
</dbReference>
<evidence type="ECO:0000256" key="5">
    <source>
        <dbReference type="ARBA" id="ARBA00022475"/>
    </source>
</evidence>
<evidence type="ECO:0000256" key="10">
    <source>
        <dbReference type="ARBA" id="ARBA00023136"/>
    </source>
</evidence>
<evidence type="ECO:0000256" key="7">
    <source>
        <dbReference type="ARBA" id="ARBA00022795"/>
    </source>
</evidence>
<evidence type="ECO:0000256" key="6">
    <source>
        <dbReference type="ARBA" id="ARBA00022741"/>
    </source>
</evidence>
<comment type="subcellular location">
    <subcellularLocation>
        <location evidence="1">Cell membrane</location>
        <topology evidence="1">Peripheral membrane protein</topology>
        <orientation evidence="1">Cytoplasmic side</orientation>
    </subcellularLocation>
</comment>
<keyword evidence="11" id="KW-1006">Bacterial flagellum protein export</keyword>
<evidence type="ECO:0000256" key="11">
    <source>
        <dbReference type="ARBA" id="ARBA00023225"/>
    </source>
</evidence>
<keyword evidence="6" id="KW-0547">Nucleotide-binding</keyword>
<dbReference type="STRING" id="926567.TheveDRAFT_0448"/>
<dbReference type="EMBL" id="CM001377">
    <property type="protein sequence ID" value="EHM09612.1"/>
    <property type="molecule type" value="Genomic_DNA"/>
</dbReference>
<dbReference type="NCBIfam" id="TIGR03499">
    <property type="entry name" value="FlhF"/>
    <property type="match status" value="1"/>
</dbReference>
<keyword evidence="17" id="KW-1185">Reference proteome</keyword>
<dbReference type="AlphaFoldDB" id="H0UPY3"/>
<dbReference type="SMART" id="SM00962">
    <property type="entry name" value="SRP54"/>
    <property type="match status" value="1"/>
</dbReference>
<reference evidence="16 17" key="1">
    <citation type="submission" date="2011-10" db="EMBL/GenBank/DDBJ databases">
        <title>The Noncontiguous Finished genome of Thermanaerovibrio velox DSM 12556.</title>
        <authorList>
            <consortium name="US DOE Joint Genome Institute (JGI-PGF)"/>
            <person name="Lucas S."/>
            <person name="Copeland A."/>
            <person name="Lapidus A."/>
            <person name="Glavina del Rio T."/>
            <person name="Dalin E."/>
            <person name="Tice H."/>
            <person name="Bruce D."/>
            <person name="Goodwin L."/>
            <person name="Pitluck S."/>
            <person name="Peters L."/>
            <person name="Mikhailova N."/>
            <person name="Teshima H."/>
            <person name="Kyrpides N."/>
            <person name="Mavromatis K."/>
            <person name="Ivanova N."/>
            <person name="Markowitz V."/>
            <person name="Cheng J.-F."/>
            <person name="Hugenholtz P."/>
            <person name="Woyke T."/>
            <person name="Wu D."/>
            <person name="Spring S."/>
            <person name="Brambilla E.-M."/>
            <person name="Klenk H.-P."/>
            <person name="Eisen J.A."/>
        </authorList>
    </citation>
    <scope>NUCLEOTIDE SEQUENCE [LARGE SCALE GENOMIC DNA]</scope>
    <source>
        <strain evidence="16 17">DSM 12556</strain>
    </source>
</reference>
<keyword evidence="10" id="KW-0472">Membrane</keyword>
<dbReference type="InterPro" id="IPR003593">
    <property type="entry name" value="AAA+_ATPase"/>
</dbReference>
<dbReference type="SMART" id="SM00382">
    <property type="entry name" value="AAA"/>
    <property type="match status" value="1"/>
</dbReference>
<evidence type="ECO:0000313" key="17">
    <source>
        <dbReference type="Proteomes" id="UP000005730"/>
    </source>
</evidence>
<dbReference type="PANTHER" id="PTHR43134:SF3">
    <property type="entry name" value="FLAGELLAR BIOSYNTHESIS PROTEIN FLHF"/>
    <property type="match status" value="1"/>
</dbReference>
<dbReference type="eggNOG" id="COG1419">
    <property type="taxonomic scope" value="Bacteria"/>
</dbReference>
<evidence type="ECO:0000259" key="15">
    <source>
        <dbReference type="SMART" id="SM00962"/>
    </source>
</evidence>
<dbReference type="GO" id="GO:0005047">
    <property type="term" value="F:signal recognition particle binding"/>
    <property type="evidence" value="ECO:0007669"/>
    <property type="project" value="TreeGrafter"/>
</dbReference>
<evidence type="ECO:0000256" key="12">
    <source>
        <dbReference type="ARBA" id="ARBA00025337"/>
    </source>
</evidence>
<name>H0UPY3_9BACT</name>
<keyword evidence="7" id="KW-1005">Bacterial flagellum biogenesis</keyword>
<dbReference type="CDD" id="cd17873">
    <property type="entry name" value="FlhF"/>
    <property type="match status" value="1"/>
</dbReference>
<evidence type="ECO:0000256" key="9">
    <source>
        <dbReference type="ARBA" id="ARBA00023134"/>
    </source>
</evidence>
<evidence type="ECO:0000256" key="2">
    <source>
        <dbReference type="ARBA" id="ARBA00008531"/>
    </source>
</evidence>
<keyword evidence="16" id="KW-0966">Cell projection</keyword>
<comment type="function">
    <text evidence="12">Necessary for flagellar biosynthesis. May be involved in translocation of the flagellum.</text>
</comment>
<dbReference type="GO" id="GO:0003924">
    <property type="term" value="F:GTPase activity"/>
    <property type="evidence" value="ECO:0007669"/>
    <property type="project" value="UniProtKB-UniRule"/>
</dbReference>
<keyword evidence="5" id="KW-1003">Cell membrane</keyword>